<keyword evidence="1" id="KW-1133">Transmembrane helix</keyword>
<dbReference type="EMBL" id="CP034550">
    <property type="protein sequence ID" value="QFZ19743.1"/>
    <property type="molecule type" value="Genomic_DNA"/>
</dbReference>
<evidence type="ECO:0000313" key="2">
    <source>
        <dbReference type="EMBL" id="QFZ19743.1"/>
    </source>
</evidence>
<feature type="transmembrane region" description="Helical" evidence="1">
    <location>
        <begin position="138"/>
        <end position="159"/>
    </location>
</feature>
<proteinExistence type="predicted"/>
<evidence type="ECO:0000313" key="3">
    <source>
        <dbReference type="Proteomes" id="UP000325787"/>
    </source>
</evidence>
<keyword evidence="1" id="KW-0812">Transmembrane</keyword>
<sequence length="245" mass="24901">MLNAVRAEFGKLLGLPSTWVAAGISVLGTTGIAVLNARGPYATPGFGFVTVPFGTIGVLVLGVLIITGEYAAGPADGGGGRQLATSLLCVPRRGVLLAAKAVVLVAVSAFLALVTVVAAVSVAEAAAGRPAFDALPDLGWRVAGAVLFWVFTALIAFAVGTLTRTAVVPLVLFIANSSLVSATYLLTKVTPLARYLPDVAGAQMFVDRYAAEDMLSPVAGGVTMAVWAAVLVLVAGFAFARRDVA</sequence>
<dbReference type="AlphaFoldDB" id="A0A5Q0H0W1"/>
<feature type="transmembrane region" description="Helical" evidence="1">
    <location>
        <begin position="101"/>
        <end position="126"/>
    </location>
</feature>
<accession>A0A5Q0H0W1</accession>
<reference evidence="3" key="1">
    <citation type="journal article" date="2021" name="Curr. Microbiol.">
        <title>Complete genome of nocamycin-producing strain Saccharothrix syringae NRRL B-16468 reveals the biosynthetic potential for secondary metabolites.</title>
        <authorList>
            <person name="Mo X."/>
            <person name="Yang S."/>
        </authorList>
    </citation>
    <scope>NUCLEOTIDE SEQUENCE [LARGE SCALE GENOMIC DNA]</scope>
    <source>
        <strain evidence="3">ATCC 51364 / DSM 43886 / JCM 6844 / KCTC 9398 / NBRC 14523 / NRRL B-16468 / INA 2240</strain>
    </source>
</reference>
<gene>
    <name evidence="2" type="ORF">EKG83_21970</name>
</gene>
<keyword evidence="1" id="KW-0472">Membrane</keyword>
<name>A0A5Q0H0W1_SACSY</name>
<feature type="transmembrane region" description="Helical" evidence="1">
    <location>
        <begin position="46"/>
        <end position="66"/>
    </location>
</feature>
<keyword evidence="3" id="KW-1185">Reference proteome</keyword>
<organism evidence="2 3">
    <name type="scientific">Saccharothrix syringae</name>
    <name type="common">Nocardiopsis syringae</name>
    <dbReference type="NCBI Taxonomy" id="103733"/>
    <lineage>
        <taxon>Bacteria</taxon>
        <taxon>Bacillati</taxon>
        <taxon>Actinomycetota</taxon>
        <taxon>Actinomycetes</taxon>
        <taxon>Pseudonocardiales</taxon>
        <taxon>Pseudonocardiaceae</taxon>
        <taxon>Saccharothrix</taxon>
    </lineage>
</organism>
<dbReference type="RefSeq" id="WP_051765159.1">
    <property type="nucleotide sequence ID" value="NZ_CP034550.1"/>
</dbReference>
<dbReference type="Proteomes" id="UP000325787">
    <property type="component" value="Chromosome"/>
</dbReference>
<dbReference type="KEGG" id="ssyi:EKG83_21970"/>
<evidence type="ECO:0000256" key="1">
    <source>
        <dbReference type="SAM" id="Phobius"/>
    </source>
</evidence>
<protein>
    <submittedName>
        <fullName evidence="2">ABC transporter permease</fullName>
    </submittedName>
</protein>
<feature type="transmembrane region" description="Helical" evidence="1">
    <location>
        <begin position="166"/>
        <end position="186"/>
    </location>
</feature>
<dbReference type="OrthoDB" id="3294220at2"/>
<feature type="transmembrane region" description="Helical" evidence="1">
    <location>
        <begin position="218"/>
        <end position="240"/>
    </location>
</feature>
<feature type="transmembrane region" description="Helical" evidence="1">
    <location>
        <begin position="12"/>
        <end position="34"/>
    </location>
</feature>